<sequence length="409" mass="49819">MNFLDLFQKINKKKKVLEYKDTSDFFDEQFNSQVINKILEKHNYLLSDLNEDKISYLERSLFQFEAIKSFEKQNSVIKNMVYFFAKYPMIIYLFLFKRNRKIEIKSRNVLLLHNLHQKNRENVLPLEYTKNKKYLMSNYTLNFNDIKFLFYVYKNIENKFYYAEFYLKLIYNIAKLSDINKNFKNKNLLNSFEYSYCSSLCTQYLNKNNNKHINIMHGEKLFYVRDSFSKFNEFYVWGEYYKDLFLKLGMEKSQFKIYTNPHFLLLNNMINNENKNVMTLYWTPAILLNEQLIQNLFKEYDKYELVIRYHPSYKDLFFNDFEKISQELKENVRIEDPNEMSIINSLQNTNLVIGTYSTVMMEGFVSGKQIYFIEDNIIEKIKKYYPIYSVNQSDRSHVLKYVFNIWGEK</sequence>
<dbReference type="Gene3D" id="3.40.50.12580">
    <property type="match status" value="1"/>
</dbReference>
<reference evidence="1" key="2">
    <citation type="submission" date="2022-04" db="EMBL/GenBank/DDBJ databases">
        <title>Antimicrobial genetic elements in methicillin-resistant Macrococcus armenti.</title>
        <authorList>
            <person name="Keller J.E."/>
            <person name="Schwendener S."/>
            <person name="Pantucek R."/>
            <person name="Perreten V."/>
        </authorList>
    </citation>
    <scope>NUCLEOTIDE SEQUENCE</scope>
    <source>
        <strain evidence="1">CCM 2609</strain>
    </source>
</reference>
<reference evidence="1" key="1">
    <citation type="submission" date="2022-03" db="EMBL/GenBank/DDBJ databases">
        <authorList>
            <person name="Vrbovska V."/>
            <person name="Kovarovic V."/>
            <person name="Botka T."/>
            <person name="Pantucek R."/>
        </authorList>
    </citation>
    <scope>NUCLEOTIDE SEQUENCE</scope>
    <source>
        <strain evidence="1">CCM 2609</strain>
    </source>
</reference>
<evidence type="ECO:0000313" key="2">
    <source>
        <dbReference type="Proteomes" id="UP000830343"/>
    </source>
</evidence>
<protein>
    <recommendedName>
        <fullName evidence="3">CDP-glycerol--glycerophosphate glycerophosphotransferase</fullName>
    </recommendedName>
</protein>
<evidence type="ECO:0008006" key="3">
    <source>
        <dbReference type="Google" id="ProtNLM"/>
    </source>
</evidence>
<name>A0ABY3ZXW9_9STAP</name>
<proteinExistence type="predicted"/>
<dbReference type="InterPro" id="IPR043148">
    <property type="entry name" value="TagF_C"/>
</dbReference>
<dbReference type="RefSeq" id="WP_243366709.1">
    <property type="nucleotide sequence ID" value="NZ_CP094348.1"/>
</dbReference>
<dbReference type="Proteomes" id="UP000830343">
    <property type="component" value="Chromosome"/>
</dbReference>
<accession>A0ABY3ZXW9</accession>
<keyword evidence="2" id="KW-1185">Reference proteome</keyword>
<gene>
    <name evidence="1" type="ORF">MRZ06_03850</name>
</gene>
<evidence type="ECO:0000313" key="1">
    <source>
        <dbReference type="EMBL" id="UOB21225.1"/>
    </source>
</evidence>
<dbReference type="SUPFAM" id="SSF53756">
    <property type="entry name" value="UDP-Glycosyltransferase/glycogen phosphorylase"/>
    <property type="match status" value="1"/>
</dbReference>
<organism evidence="1 2">
    <name type="scientific">Macrococcus armenti</name>
    <dbReference type="NCBI Taxonomy" id="2875764"/>
    <lineage>
        <taxon>Bacteria</taxon>
        <taxon>Bacillati</taxon>
        <taxon>Bacillota</taxon>
        <taxon>Bacilli</taxon>
        <taxon>Bacillales</taxon>
        <taxon>Staphylococcaceae</taxon>
        <taxon>Macrococcus</taxon>
    </lineage>
</organism>
<dbReference type="EMBL" id="CP094348">
    <property type="protein sequence ID" value="UOB21225.1"/>
    <property type="molecule type" value="Genomic_DNA"/>
</dbReference>